<gene>
    <name evidence="2" type="ORF">HA72_1985</name>
    <name evidence="3" type="ORF">MsedA_2035</name>
    <name evidence="4" type="ORF">MsedB_2037</name>
    <name evidence="5" type="ORF">MsedC_2035</name>
    <name evidence="6" type="ORF">MsedD_2036</name>
    <name evidence="7" type="ORF">MsedE_2036</name>
</gene>
<evidence type="ECO:0000256" key="1">
    <source>
        <dbReference type="SAM" id="Coils"/>
    </source>
</evidence>
<dbReference type="Proteomes" id="UP000062475">
    <property type="component" value="Chromosome"/>
</dbReference>
<dbReference type="EMBL" id="CP008822">
    <property type="protein sequence ID" value="AIM28108.1"/>
    <property type="molecule type" value="Genomic_DNA"/>
</dbReference>
<dbReference type="Proteomes" id="UP000029084">
    <property type="component" value="Chromosome"/>
</dbReference>
<sequence>MKPVDIKSLVNYVSLKILGGGDYLLNALEEYLVKGEGPAIVAHKYNISKHQLRGYAQRIIEKSGSEIRAKKVIPILQYLAEGIEPIVERNDNGVYTCKLCNTVVAREDTEEHVRKYHKDQLSLAIKKMMERLEEYKAKREKALVVTAS</sequence>
<dbReference type="Proteomes" id="UP000062398">
    <property type="component" value="Chromosome"/>
</dbReference>
<protein>
    <submittedName>
        <fullName evidence="2">Uncharacterized protein</fullName>
    </submittedName>
</protein>
<organism evidence="2 8">
    <name type="scientific">Metallosphaera sedula</name>
    <dbReference type="NCBI Taxonomy" id="43687"/>
    <lineage>
        <taxon>Archaea</taxon>
        <taxon>Thermoproteota</taxon>
        <taxon>Thermoprotei</taxon>
        <taxon>Sulfolobales</taxon>
        <taxon>Sulfolobaceae</taxon>
        <taxon>Metallosphaera</taxon>
    </lineage>
</organism>
<evidence type="ECO:0000313" key="13">
    <source>
        <dbReference type="Proteomes" id="UP000068832"/>
    </source>
</evidence>
<evidence type="ECO:0000313" key="7">
    <source>
        <dbReference type="EMBL" id="AKV83898.1"/>
    </source>
</evidence>
<reference evidence="10 11" key="2">
    <citation type="journal article" date="2015" name="Genome Announc.">
        <title>Complete Genome Sequences of Evolved Arsenate-Resistant Metallosphaera sedula Strains.</title>
        <authorList>
            <person name="Ai C."/>
            <person name="McCarthy S."/>
            <person name="Schackwitz W."/>
            <person name="Martin J."/>
            <person name="Lipzen A."/>
            <person name="Blum P."/>
        </authorList>
    </citation>
    <scope>NUCLEOTIDE SEQUENCE [LARGE SCALE GENOMIC DNA]</scope>
    <source>
        <strain evidence="5 11">ARS120-1</strain>
        <strain evidence="6 10">ARS120-2</strain>
        <strain evidence="3 13">ARS50-1</strain>
        <strain evidence="4 12">ARS50-2</strain>
    </source>
</reference>
<evidence type="ECO:0000313" key="4">
    <source>
        <dbReference type="EMBL" id="AKV77172.1"/>
    </source>
</evidence>
<evidence type="ECO:0000313" key="8">
    <source>
        <dbReference type="Proteomes" id="UP000029084"/>
    </source>
</evidence>
<evidence type="ECO:0000313" key="2">
    <source>
        <dbReference type="EMBL" id="AIM28108.1"/>
    </source>
</evidence>
<dbReference type="EMBL" id="CP012172">
    <property type="protein sequence ID" value="AKV74934.1"/>
    <property type="molecule type" value="Genomic_DNA"/>
</dbReference>
<dbReference type="Proteomes" id="UP000068832">
    <property type="component" value="Chromosome"/>
</dbReference>
<dbReference type="RefSeq" id="WP_012021912.1">
    <property type="nucleotide sequence ID" value="NZ_AP019770.1"/>
</dbReference>
<evidence type="ECO:0000313" key="6">
    <source>
        <dbReference type="EMBL" id="AKV81667.1"/>
    </source>
</evidence>
<dbReference type="GeneID" id="97612908"/>
<dbReference type="EMBL" id="CP012176">
    <property type="protein sequence ID" value="AKV83898.1"/>
    <property type="molecule type" value="Genomic_DNA"/>
</dbReference>
<dbReference type="Proteomes" id="UP000061362">
    <property type="component" value="Chromosome"/>
</dbReference>
<dbReference type="OMA" id="KYHKDQL"/>
<reference evidence="2 8" key="1">
    <citation type="journal article" date="2014" name="J. Bacteriol.">
        <title>Role of an Archaeal PitA Transporter in the Copper and Arsenic Resistance of Metallosphaera sedula, an Extreme Thermoacidophile.</title>
        <authorList>
            <person name="McCarthy S."/>
            <person name="Ai C."/>
            <person name="Wheaton G."/>
            <person name="Tevatia R."/>
            <person name="Eckrich V."/>
            <person name="Kelly R."/>
            <person name="Blum P."/>
        </authorList>
    </citation>
    <scope>NUCLEOTIDE SEQUENCE [LARGE SCALE GENOMIC DNA]</scope>
    <source>
        <strain evidence="2 8">CuR1</strain>
    </source>
</reference>
<name>A0A088E814_9CREN</name>
<evidence type="ECO:0000313" key="5">
    <source>
        <dbReference type="EMBL" id="AKV79422.1"/>
    </source>
</evidence>
<dbReference type="EMBL" id="CP012175">
    <property type="protein sequence ID" value="AKV81667.1"/>
    <property type="molecule type" value="Genomic_DNA"/>
</dbReference>
<evidence type="ECO:0000313" key="9">
    <source>
        <dbReference type="Proteomes" id="UP000056255"/>
    </source>
</evidence>
<dbReference type="OrthoDB" id="32955at2157"/>
<dbReference type="PATRIC" id="fig|43687.5.peg.2143"/>
<accession>A0A088E814</accession>
<evidence type="ECO:0000313" key="11">
    <source>
        <dbReference type="Proteomes" id="UP000062398"/>
    </source>
</evidence>
<dbReference type="AlphaFoldDB" id="A0A088E814"/>
<reference evidence="7 9" key="3">
    <citation type="submission" date="2015-07" db="EMBL/GenBank/DDBJ databases">
        <title>Physiological, transcriptional responses and genome re-sequencing of acid resistant extremely thermoacidophilic Metallosphaera sedula SARC-M1.</title>
        <authorList>
            <person name="Ai C."/>
            <person name="McCarthy S."/>
            <person name="Eckrich V."/>
            <person name="Rudrappa D."/>
            <person name="Qiu G."/>
            <person name="Blum P."/>
        </authorList>
    </citation>
    <scope>NUCLEOTIDE SEQUENCE [LARGE SCALE GENOMIC DNA]</scope>
    <source>
        <strain evidence="7 9">SARC-M1</strain>
    </source>
</reference>
<dbReference type="Proteomes" id="UP000056255">
    <property type="component" value="Chromosome"/>
</dbReference>
<dbReference type="EMBL" id="CP012173">
    <property type="protein sequence ID" value="AKV77172.1"/>
    <property type="molecule type" value="Genomic_DNA"/>
</dbReference>
<keyword evidence="1" id="KW-0175">Coiled coil</keyword>
<evidence type="ECO:0000313" key="3">
    <source>
        <dbReference type="EMBL" id="AKV74934.1"/>
    </source>
</evidence>
<evidence type="ECO:0000313" key="10">
    <source>
        <dbReference type="Proteomes" id="UP000061362"/>
    </source>
</evidence>
<proteinExistence type="predicted"/>
<dbReference type="EMBL" id="CP012174">
    <property type="protein sequence ID" value="AKV79422.1"/>
    <property type="molecule type" value="Genomic_DNA"/>
</dbReference>
<evidence type="ECO:0000313" key="12">
    <source>
        <dbReference type="Proteomes" id="UP000062475"/>
    </source>
</evidence>
<feature type="coiled-coil region" evidence="1">
    <location>
        <begin position="118"/>
        <end position="145"/>
    </location>
</feature>